<dbReference type="Proteomes" id="UP001527925">
    <property type="component" value="Unassembled WGS sequence"/>
</dbReference>
<keyword evidence="4" id="KW-0804">Transcription</keyword>
<evidence type="ECO:0000256" key="2">
    <source>
        <dbReference type="ARBA" id="ARBA00023015"/>
    </source>
</evidence>
<evidence type="ECO:0000256" key="1">
    <source>
        <dbReference type="ARBA" id="ARBA00004123"/>
    </source>
</evidence>
<dbReference type="SUPFAM" id="SSF57959">
    <property type="entry name" value="Leucine zipper domain"/>
    <property type="match status" value="1"/>
</dbReference>
<feature type="domain" description="BZIP" evidence="8">
    <location>
        <begin position="420"/>
        <end position="434"/>
    </location>
</feature>
<reference evidence="9 10" key="1">
    <citation type="submission" date="2023-09" db="EMBL/GenBank/DDBJ databases">
        <title>Pangenome analysis of Batrachochytrium dendrobatidis and related Chytrids.</title>
        <authorList>
            <person name="Yacoub M.N."/>
            <person name="Stajich J.E."/>
            <person name="James T.Y."/>
        </authorList>
    </citation>
    <scope>NUCLEOTIDE SEQUENCE [LARGE SCALE GENOMIC DNA]</scope>
    <source>
        <strain evidence="9 10">JEL0888</strain>
    </source>
</reference>
<feature type="compositionally biased region" description="Polar residues" evidence="7">
    <location>
        <begin position="59"/>
        <end position="70"/>
    </location>
</feature>
<dbReference type="CDD" id="cd14705">
    <property type="entry name" value="bZIP_Zip1"/>
    <property type="match status" value="1"/>
</dbReference>
<dbReference type="PANTHER" id="PTHR13044:SF14">
    <property type="entry name" value="CRYPTOCEPHAL, ISOFORM A"/>
    <property type="match status" value="1"/>
</dbReference>
<evidence type="ECO:0000259" key="8">
    <source>
        <dbReference type="PROSITE" id="PS00036"/>
    </source>
</evidence>
<accession>A0ABR4N0K3</accession>
<comment type="caution">
    <text evidence="9">The sequence shown here is derived from an EMBL/GenBank/DDBJ whole genome shotgun (WGS) entry which is preliminary data.</text>
</comment>
<feature type="compositionally biased region" description="Low complexity" evidence="7">
    <location>
        <begin position="333"/>
        <end position="351"/>
    </location>
</feature>
<organism evidence="9 10">
    <name type="scientific">Polyrhizophydium stewartii</name>
    <dbReference type="NCBI Taxonomy" id="2732419"/>
    <lineage>
        <taxon>Eukaryota</taxon>
        <taxon>Fungi</taxon>
        <taxon>Fungi incertae sedis</taxon>
        <taxon>Chytridiomycota</taxon>
        <taxon>Chytridiomycota incertae sedis</taxon>
        <taxon>Chytridiomycetes</taxon>
        <taxon>Rhizophydiales</taxon>
        <taxon>Rhizophydiales incertae sedis</taxon>
        <taxon>Polyrhizophydium</taxon>
    </lineage>
</organism>
<feature type="region of interest" description="Disordered" evidence="7">
    <location>
        <begin position="122"/>
        <end position="154"/>
    </location>
</feature>
<feature type="region of interest" description="Disordered" evidence="7">
    <location>
        <begin position="400"/>
        <end position="441"/>
    </location>
</feature>
<proteinExistence type="predicted"/>
<dbReference type="PROSITE" id="PS00036">
    <property type="entry name" value="BZIP_BASIC"/>
    <property type="match status" value="1"/>
</dbReference>
<evidence type="ECO:0000256" key="7">
    <source>
        <dbReference type="SAM" id="MobiDB-lite"/>
    </source>
</evidence>
<keyword evidence="6" id="KW-0175">Coiled coil</keyword>
<evidence type="ECO:0000256" key="6">
    <source>
        <dbReference type="SAM" id="Coils"/>
    </source>
</evidence>
<dbReference type="PANTHER" id="PTHR13044">
    <property type="entry name" value="ACTIVATING TRANSCRIPTION FACTOR ATF 4/5"/>
    <property type="match status" value="1"/>
</dbReference>
<keyword evidence="10" id="KW-1185">Reference proteome</keyword>
<evidence type="ECO:0000313" key="9">
    <source>
        <dbReference type="EMBL" id="KAL2913046.1"/>
    </source>
</evidence>
<evidence type="ECO:0000313" key="10">
    <source>
        <dbReference type="Proteomes" id="UP001527925"/>
    </source>
</evidence>
<keyword evidence="2" id="KW-0805">Transcription regulation</keyword>
<feature type="region of interest" description="Disordered" evidence="7">
    <location>
        <begin position="487"/>
        <end position="526"/>
    </location>
</feature>
<feature type="compositionally biased region" description="Low complexity" evidence="7">
    <location>
        <begin position="34"/>
        <end position="58"/>
    </location>
</feature>
<sequence>MAGRRFDFIAQLNERIDDASQQSQPAGGQLDQSQLPQQALASGGAAATHAAAHTQSQAEPRQQLLSSALMHQQEAGMGFGGPVFGGALHTQGSSSAAAPPQRLSDDLDFWLTADFEDDDGFNRDLGIAAPQHPSTSHPQLPPISALASTLPPMPAHPVLQQQEEHYRSLLQQQLAHLARQEQEQQQQQQQQRQQQQQQQQQTQPQAADTITISPAALQQYIASVVSSMTSGQPQSVPVPTTIPPAAIHGQSGIGGGQGLAPITIPANLGADARSIMLPQSLLSPASSLSAVLAPIGATPSSASSTSSGATPPSSASTFVAALAAAAAAAVNSSATSNTQSSSKRSSQKRPAPSSPPLPTMSLPPVDAGADASISAAAAASVAAAASAAAAAVKVDVKGKQPIREQESEKPKEKDEDELDKRRRNTAASARFRAKKKAREQAIEQTAREMTERVMLLEQRLREQDMEIRWLRQLVVERNGPKRLSEMYSESGMQMETATSLQLQQQQQQAQQRQALEDDHPGPSAEQELAQDQLIHIPLASLGNLAALRHFGNSGGEGAGLSIPQISSEQIAAAVALALNAHQRARDNNGGGANDSKR</sequence>
<feature type="region of interest" description="Disordered" evidence="7">
    <location>
        <begin position="15"/>
        <end position="101"/>
    </location>
</feature>
<dbReference type="Pfam" id="PF07716">
    <property type="entry name" value="bZIP_2"/>
    <property type="match status" value="1"/>
</dbReference>
<feature type="coiled-coil region" evidence="6">
    <location>
        <begin position="167"/>
        <end position="201"/>
    </location>
</feature>
<feature type="compositionally biased region" description="Basic and acidic residues" evidence="7">
    <location>
        <begin position="400"/>
        <end position="413"/>
    </location>
</feature>
<dbReference type="InterPro" id="IPR046347">
    <property type="entry name" value="bZIP_sf"/>
</dbReference>
<evidence type="ECO:0000256" key="5">
    <source>
        <dbReference type="ARBA" id="ARBA00023242"/>
    </source>
</evidence>
<gene>
    <name evidence="9" type="primary">SWD1_2</name>
    <name evidence="9" type="ORF">HK105_207501</name>
</gene>
<protein>
    <submittedName>
        <fullName evidence="9">Chromatin binding protein</fullName>
    </submittedName>
</protein>
<keyword evidence="5" id="KW-0539">Nucleus</keyword>
<dbReference type="EMBL" id="JADGIZ020000053">
    <property type="protein sequence ID" value="KAL2913046.1"/>
    <property type="molecule type" value="Genomic_DNA"/>
</dbReference>
<feature type="region of interest" description="Disordered" evidence="7">
    <location>
        <begin position="333"/>
        <end position="365"/>
    </location>
</feature>
<feature type="compositionally biased region" description="Polar residues" evidence="7">
    <location>
        <begin position="490"/>
        <end position="499"/>
    </location>
</feature>
<dbReference type="Gene3D" id="1.20.5.170">
    <property type="match status" value="1"/>
</dbReference>
<feature type="compositionally biased region" description="Low complexity" evidence="7">
    <location>
        <begin position="500"/>
        <end position="513"/>
    </location>
</feature>
<evidence type="ECO:0000256" key="4">
    <source>
        <dbReference type="ARBA" id="ARBA00023163"/>
    </source>
</evidence>
<keyword evidence="3" id="KW-0238">DNA-binding</keyword>
<feature type="compositionally biased region" description="Polar residues" evidence="7">
    <location>
        <begin position="19"/>
        <end position="33"/>
    </location>
</feature>
<comment type="subcellular location">
    <subcellularLocation>
        <location evidence="1">Nucleus</location>
    </subcellularLocation>
</comment>
<name>A0ABR4N0K3_9FUNG</name>
<dbReference type="InterPro" id="IPR004827">
    <property type="entry name" value="bZIP"/>
</dbReference>
<evidence type="ECO:0000256" key="3">
    <source>
        <dbReference type="ARBA" id="ARBA00023125"/>
    </source>
</evidence>